<dbReference type="Proteomes" id="UP000254236">
    <property type="component" value="Chromosome"/>
</dbReference>
<evidence type="ECO:0000313" key="3">
    <source>
        <dbReference type="Proteomes" id="UP000254236"/>
    </source>
</evidence>
<gene>
    <name evidence="1" type="ORF">DWV08_16590</name>
    <name evidence="2" type="ORF">DXU92_16485</name>
</gene>
<dbReference type="EMBL" id="CP031356">
    <property type="protein sequence ID" value="AXK47074.1"/>
    <property type="molecule type" value="Genomic_DNA"/>
</dbReference>
<evidence type="ECO:0000313" key="1">
    <source>
        <dbReference type="EMBL" id="AXK47074.1"/>
    </source>
</evidence>
<evidence type="ECO:0000313" key="4">
    <source>
        <dbReference type="Proteomes" id="UP000282185"/>
    </source>
</evidence>
<evidence type="ECO:0000313" key="2">
    <source>
        <dbReference type="EMBL" id="RRR20923.1"/>
    </source>
</evidence>
<evidence type="ECO:0008006" key="5">
    <source>
        <dbReference type="Google" id="ProtNLM"/>
    </source>
</evidence>
<reference evidence="2 4" key="2">
    <citation type="submission" date="2018-08" db="EMBL/GenBank/DDBJ databases">
        <title>Brachybacterium saurashtrense DSM 23186.</title>
        <authorList>
            <person name="Li Y."/>
        </authorList>
    </citation>
    <scope>NUCLEOTIDE SEQUENCE [LARGE SCALE GENOMIC DNA]</scope>
    <source>
        <strain evidence="2 4">DSM 23186</strain>
    </source>
</reference>
<reference evidence="1 3" key="1">
    <citation type="submission" date="2018-07" db="EMBL/GenBank/DDBJ databases">
        <title>Brachybacterium saurashtrense DSM 23186 genome sequence.</title>
        <authorList>
            <person name="Guo L."/>
        </authorList>
    </citation>
    <scope>NUCLEOTIDE SEQUENCE [LARGE SCALE GENOMIC DNA]</scope>
    <source>
        <strain evidence="1 3">DSM 23186</strain>
    </source>
</reference>
<dbReference type="AlphaFoldDB" id="A0A345YT22"/>
<dbReference type="RefSeq" id="WP_115414821.1">
    <property type="nucleotide sequence ID" value="NZ_CP031356.1"/>
</dbReference>
<dbReference type="Proteomes" id="UP000282185">
    <property type="component" value="Unassembled WGS sequence"/>
</dbReference>
<dbReference type="KEGG" id="bsau:DWV08_16590"/>
<dbReference type="Pfam" id="PF19827">
    <property type="entry name" value="DUF6308"/>
    <property type="match status" value="1"/>
</dbReference>
<keyword evidence="3" id="KW-1185">Reference proteome</keyword>
<proteinExistence type="predicted"/>
<dbReference type="InterPro" id="IPR046275">
    <property type="entry name" value="DUF6308"/>
</dbReference>
<sequence length="220" mass="24663">MTIREAVAGIALDEAQRLAGEYFAPSEKFPGTRAYTGAHFDTFAQDENLTNTLTAPDLLAVQCLSVTVPPRAALGILGDSSQEISRLLSDIGPELSIEKIKNEKEFEKLLGDDSPAQELWNILRRNDRRDRRWGIGPTTASKIMARKRPHLIPIEDSVVNQVTGIGGKNSWRQWWEALREDEFLAERASSVRSHVGQTQLSTLRTLDIVLWKWGVENGRN</sequence>
<protein>
    <recommendedName>
        <fullName evidence="5">HhH-GPD domain-containing protein</fullName>
    </recommendedName>
</protein>
<organism evidence="2 4">
    <name type="scientific">Brachybacterium saurashtrense</name>
    <dbReference type="NCBI Taxonomy" id="556288"/>
    <lineage>
        <taxon>Bacteria</taxon>
        <taxon>Bacillati</taxon>
        <taxon>Actinomycetota</taxon>
        <taxon>Actinomycetes</taxon>
        <taxon>Micrococcales</taxon>
        <taxon>Dermabacteraceae</taxon>
        <taxon>Brachybacterium</taxon>
    </lineage>
</organism>
<accession>A0A345YT22</accession>
<dbReference type="OrthoDB" id="5178186at2"/>
<name>A0A345YT22_9MICO</name>
<dbReference type="EMBL" id="QSWH01000011">
    <property type="protein sequence ID" value="RRR20923.1"/>
    <property type="molecule type" value="Genomic_DNA"/>
</dbReference>